<keyword evidence="4" id="KW-0255">Endonuclease</keyword>
<evidence type="ECO:0000256" key="5">
    <source>
        <dbReference type="ARBA" id="ARBA00022801"/>
    </source>
</evidence>
<dbReference type="GO" id="GO:0003964">
    <property type="term" value="F:RNA-directed DNA polymerase activity"/>
    <property type="evidence" value="ECO:0007669"/>
    <property type="project" value="UniProtKB-KW"/>
</dbReference>
<keyword evidence="2" id="KW-0548">Nucleotidyltransferase</keyword>
<protein>
    <recommendedName>
        <fullName evidence="11">Reverse transcriptase</fullName>
    </recommendedName>
</protein>
<dbReference type="GO" id="GO:0004519">
    <property type="term" value="F:endonuclease activity"/>
    <property type="evidence" value="ECO:0007669"/>
    <property type="project" value="UniProtKB-KW"/>
</dbReference>
<evidence type="ECO:0000256" key="3">
    <source>
        <dbReference type="ARBA" id="ARBA00022722"/>
    </source>
</evidence>
<evidence type="ECO:0000256" key="1">
    <source>
        <dbReference type="ARBA" id="ARBA00022679"/>
    </source>
</evidence>
<keyword evidence="5" id="KW-0378">Hydrolase</keyword>
<sequence>MDSSLCEGIESVVAEKVYRSCLLTFLGSRTSVDLIILDMVDFNAILDAVLMKERNLIAYASRKWKVHELNYPTSDLELAMAVFALNQWRHYLYGVKCELYTDHRCSQYVFTQKDLNLRKEGSMRSFAHLQFYSHPLSREFDNEILNRIRDMGLQEGAKEVVVDEDGILRRGGYSMGTRGLEGHFRECPFLNGSRKGLQWTLWLVFKRHWKQYIDRKVWDLEFMEGEWVLQKDEVWVTVKNRYPLPRIDDLFDQLHGASHFSKIDLRSGYHQVKVRDCDILKTAFRTRYEHYKFVVMSFGLTNAPALSIDLMNRGFKPYLDSFVVVFIDNILIYSRGEEEYKGHLRVVLQRLREEKLYAKYEKCEFWLKEVAFLSHVVSGDGINVDPKKTDVIRNWPRPLTRRI</sequence>
<proteinExistence type="predicted"/>
<dbReference type="PANTHER" id="PTHR24559">
    <property type="entry name" value="TRANSPOSON TY3-I GAG-POL POLYPROTEIN"/>
    <property type="match status" value="1"/>
</dbReference>
<reference evidence="9" key="1">
    <citation type="submission" date="2023-08" db="EMBL/GenBank/DDBJ databases">
        <title>A de novo genome assembly of Solanum verrucosum Schlechtendal, a Mexican diploid species geographically isolated from the other diploid A-genome species in potato relatives.</title>
        <authorList>
            <person name="Hosaka K."/>
        </authorList>
    </citation>
    <scope>NUCLEOTIDE SEQUENCE</scope>
    <source>
        <tissue evidence="9">Young leaves</tissue>
    </source>
</reference>
<evidence type="ECO:0000259" key="7">
    <source>
        <dbReference type="Pfam" id="PF00078"/>
    </source>
</evidence>
<dbReference type="Pfam" id="PF00078">
    <property type="entry name" value="RVT_1"/>
    <property type="match status" value="1"/>
</dbReference>
<keyword evidence="6" id="KW-0695">RNA-directed DNA polymerase</keyword>
<dbReference type="EMBL" id="CP133621">
    <property type="protein sequence ID" value="WMV50280.1"/>
    <property type="molecule type" value="Genomic_DNA"/>
</dbReference>
<evidence type="ECO:0000256" key="6">
    <source>
        <dbReference type="ARBA" id="ARBA00022918"/>
    </source>
</evidence>
<dbReference type="SUPFAM" id="SSF56672">
    <property type="entry name" value="DNA/RNA polymerases"/>
    <property type="match status" value="2"/>
</dbReference>
<organism evidence="9 10">
    <name type="scientific">Solanum verrucosum</name>
    <dbReference type="NCBI Taxonomy" id="315347"/>
    <lineage>
        <taxon>Eukaryota</taxon>
        <taxon>Viridiplantae</taxon>
        <taxon>Streptophyta</taxon>
        <taxon>Embryophyta</taxon>
        <taxon>Tracheophyta</taxon>
        <taxon>Spermatophyta</taxon>
        <taxon>Magnoliopsida</taxon>
        <taxon>eudicotyledons</taxon>
        <taxon>Gunneridae</taxon>
        <taxon>Pentapetalae</taxon>
        <taxon>asterids</taxon>
        <taxon>lamiids</taxon>
        <taxon>Solanales</taxon>
        <taxon>Solanaceae</taxon>
        <taxon>Solanoideae</taxon>
        <taxon>Solaneae</taxon>
        <taxon>Solanum</taxon>
    </lineage>
</organism>
<dbReference type="GO" id="GO:0016787">
    <property type="term" value="F:hydrolase activity"/>
    <property type="evidence" value="ECO:0007669"/>
    <property type="project" value="UniProtKB-KW"/>
</dbReference>
<dbReference type="InterPro" id="IPR053134">
    <property type="entry name" value="RNA-dir_DNA_polymerase"/>
</dbReference>
<dbReference type="Proteomes" id="UP001234989">
    <property type="component" value="Chromosome 10"/>
</dbReference>
<dbReference type="InterPro" id="IPR043128">
    <property type="entry name" value="Rev_trsase/Diguanyl_cyclase"/>
</dbReference>
<dbReference type="PANTHER" id="PTHR24559:SF444">
    <property type="entry name" value="REVERSE TRANSCRIPTASE DOMAIN-CONTAINING PROTEIN"/>
    <property type="match status" value="1"/>
</dbReference>
<feature type="domain" description="Reverse transcriptase RNase H-like" evidence="8">
    <location>
        <begin position="45"/>
        <end position="118"/>
    </location>
</feature>
<evidence type="ECO:0008006" key="11">
    <source>
        <dbReference type="Google" id="ProtNLM"/>
    </source>
</evidence>
<dbReference type="AlphaFoldDB" id="A0AAF0UQP5"/>
<evidence type="ECO:0000256" key="2">
    <source>
        <dbReference type="ARBA" id="ARBA00022695"/>
    </source>
</evidence>
<gene>
    <name evidence="9" type="ORF">MTR67_043665</name>
</gene>
<dbReference type="Gene3D" id="3.30.70.270">
    <property type="match status" value="1"/>
</dbReference>
<dbReference type="InterPro" id="IPR041373">
    <property type="entry name" value="RT_RNaseH"/>
</dbReference>
<keyword evidence="10" id="KW-1185">Reference proteome</keyword>
<accession>A0AAF0UQP5</accession>
<evidence type="ECO:0000313" key="10">
    <source>
        <dbReference type="Proteomes" id="UP001234989"/>
    </source>
</evidence>
<keyword evidence="1" id="KW-0808">Transferase</keyword>
<dbReference type="Gene3D" id="3.10.10.10">
    <property type="entry name" value="HIV Type 1 Reverse Transcriptase, subunit A, domain 1"/>
    <property type="match status" value="1"/>
</dbReference>
<evidence type="ECO:0000259" key="8">
    <source>
        <dbReference type="Pfam" id="PF17917"/>
    </source>
</evidence>
<dbReference type="Pfam" id="PF17917">
    <property type="entry name" value="RT_RNaseH"/>
    <property type="match status" value="1"/>
</dbReference>
<dbReference type="InterPro" id="IPR043502">
    <property type="entry name" value="DNA/RNA_pol_sf"/>
</dbReference>
<name>A0AAF0UQP5_SOLVR</name>
<keyword evidence="3" id="KW-0540">Nuclease</keyword>
<evidence type="ECO:0000256" key="4">
    <source>
        <dbReference type="ARBA" id="ARBA00022759"/>
    </source>
</evidence>
<feature type="domain" description="Reverse transcriptase" evidence="7">
    <location>
        <begin position="239"/>
        <end position="375"/>
    </location>
</feature>
<evidence type="ECO:0000313" key="9">
    <source>
        <dbReference type="EMBL" id="WMV50280.1"/>
    </source>
</evidence>
<dbReference type="CDD" id="cd01647">
    <property type="entry name" value="RT_LTR"/>
    <property type="match status" value="1"/>
</dbReference>
<dbReference type="InterPro" id="IPR000477">
    <property type="entry name" value="RT_dom"/>
</dbReference>